<dbReference type="AlphaFoldDB" id="A0A0R2R889"/>
<dbReference type="InterPro" id="IPR009057">
    <property type="entry name" value="Homeodomain-like_sf"/>
</dbReference>
<dbReference type="InterPro" id="IPR002197">
    <property type="entry name" value="HTH_Fis"/>
</dbReference>
<evidence type="ECO:0000256" key="1">
    <source>
        <dbReference type="SAM" id="MobiDB-lite"/>
    </source>
</evidence>
<dbReference type="PRINTS" id="PR01590">
    <property type="entry name" value="HTHFIS"/>
</dbReference>
<dbReference type="GO" id="GO:0043565">
    <property type="term" value="F:sequence-specific DNA binding"/>
    <property type="evidence" value="ECO:0007669"/>
    <property type="project" value="InterPro"/>
</dbReference>
<feature type="domain" description="DNA binding HTH" evidence="2">
    <location>
        <begin position="51"/>
        <end position="87"/>
    </location>
</feature>
<name>A0A0R2R889_9BACT</name>
<comment type="caution">
    <text evidence="3">The sequence shown here is derived from an EMBL/GenBank/DDBJ whole genome shotgun (WGS) entry which is preliminary data.</text>
</comment>
<evidence type="ECO:0000313" key="3">
    <source>
        <dbReference type="EMBL" id="KRO58748.1"/>
    </source>
</evidence>
<evidence type="ECO:0000313" key="4">
    <source>
        <dbReference type="Proteomes" id="UP000051269"/>
    </source>
</evidence>
<feature type="region of interest" description="Disordered" evidence="1">
    <location>
        <begin position="1"/>
        <end position="24"/>
    </location>
</feature>
<sequence length="95" mass="10062">MCAAAESIEPGDLPPEVSGVASERQVGGETGWWSMVSQVAGEGGDLLAAGEKILVEKALREADGNVKRAAEVLGVTRAALRTRVERYKLHCNTLQ</sequence>
<dbReference type="Gene3D" id="1.10.10.60">
    <property type="entry name" value="Homeodomain-like"/>
    <property type="match status" value="1"/>
</dbReference>
<organism evidence="3 4">
    <name type="scientific">Verrucomicrobia subdivision 6 bacterium BACL9 MAG-120507-bin52</name>
    <dbReference type="NCBI Taxonomy" id="1655590"/>
    <lineage>
        <taxon>Bacteria</taxon>
        <taxon>Pseudomonadati</taxon>
        <taxon>Verrucomicrobiota</taxon>
        <taxon>Verrucomicrobiia</taxon>
        <taxon>Verrucomicrobiales</taxon>
        <taxon>Verrucomicrobia subdivision 6</taxon>
    </lineage>
</organism>
<dbReference type="SUPFAM" id="SSF46689">
    <property type="entry name" value="Homeodomain-like"/>
    <property type="match status" value="1"/>
</dbReference>
<dbReference type="Pfam" id="PF02954">
    <property type="entry name" value="HTH_8"/>
    <property type="match status" value="1"/>
</dbReference>
<dbReference type="Proteomes" id="UP000051269">
    <property type="component" value="Unassembled WGS sequence"/>
</dbReference>
<evidence type="ECO:0000259" key="2">
    <source>
        <dbReference type="Pfam" id="PF02954"/>
    </source>
</evidence>
<gene>
    <name evidence="3" type="ORF">ABR82_07580</name>
</gene>
<dbReference type="EMBL" id="LIBO01000413">
    <property type="protein sequence ID" value="KRO58748.1"/>
    <property type="molecule type" value="Genomic_DNA"/>
</dbReference>
<proteinExistence type="predicted"/>
<protein>
    <recommendedName>
        <fullName evidence="2">DNA binding HTH domain-containing protein</fullName>
    </recommendedName>
</protein>
<accession>A0A0R2R889</accession>
<reference evidence="3 4" key="1">
    <citation type="submission" date="2015-10" db="EMBL/GenBank/DDBJ databases">
        <title>Metagenome-Assembled Genomes uncover a global brackish microbiome.</title>
        <authorList>
            <person name="Hugerth L.W."/>
            <person name="Larsson J."/>
            <person name="Alneberg J."/>
            <person name="Lindh M.V."/>
            <person name="Legrand C."/>
            <person name="Pinhassi J."/>
            <person name="Andersson A.F."/>
        </authorList>
    </citation>
    <scope>NUCLEOTIDE SEQUENCE [LARGE SCALE GENOMIC DNA]</scope>
    <source>
        <strain evidence="3">BACL18 MAG-120507-bin52</strain>
    </source>
</reference>